<dbReference type="InterPro" id="IPR036390">
    <property type="entry name" value="WH_DNA-bd_sf"/>
</dbReference>
<dbReference type="Gene3D" id="1.20.120.530">
    <property type="entry name" value="GntR ligand-binding domain-like"/>
    <property type="match status" value="1"/>
</dbReference>
<gene>
    <name evidence="5" type="ORF">DES41_110222</name>
</gene>
<dbReference type="RefSeq" id="WP_114471357.1">
    <property type="nucleotide sequence ID" value="NZ_QPJK01000010.1"/>
</dbReference>
<comment type="caution">
    <text evidence="5">The sequence shown here is derived from an EMBL/GenBank/DDBJ whole genome shotgun (WGS) entry which is preliminary data.</text>
</comment>
<dbReference type="SUPFAM" id="SSF46785">
    <property type="entry name" value="Winged helix' DNA-binding domain"/>
    <property type="match status" value="1"/>
</dbReference>
<feature type="domain" description="HTH gntR-type" evidence="4">
    <location>
        <begin position="32"/>
        <end position="99"/>
    </location>
</feature>
<dbReference type="Pfam" id="PF00392">
    <property type="entry name" value="GntR"/>
    <property type="match status" value="1"/>
</dbReference>
<protein>
    <submittedName>
        <fullName evidence="5">GntR family transcriptional regulator</fullName>
    </submittedName>
</protein>
<dbReference type="InterPro" id="IPR036388">
    <property type="entry name" value="WH-like_DNA-bd_sf"/>
</dbReference>
<dbReference type="GO" id="GO:0003700">
    <property type="term" value="F:DNA-binding transcription factor activity"/>
    <property type="evidence" value="ECO:0007669"/>
    <property type="project" value="InterPro"/>
</dbReference>
<evidence type="ECO:0000313" key="5">
    <source>
        <dbReference type="EMBL" id="RCW66857.1"/>
    </source>
</evidence>
<accession>A0A368XK50</accession>
<dbReference type="SUPFAM" id="SSF48008">
    <property type="entry name" value="GntR ligand-binding domain-like"/>
    <property type="match status" value="1"/>
</dbReference>
<keyword evidence="6" id="KW-1185">Reference proteome</keyword>
<dbReference type="Pfam" id="PF07729">
    <property type="entry name" value="FCD"/>
    <property type="match status" value="1"/>
</dbReference>
<dbReference type="AlphaFoldDB" id="A0A368XK50"/>
<dbReference type="InterPro" id="IPR000524">
    <property type="entry name" value="Tscrpt_reg_HTH_GntR"/>
</dbReference>
<proteinExistence type="predicted"/>
<keyword evidence="2" id="KW-0238">DNA-binding</keyword>
<evidence type="ECO:0000313" key="6">
    <source>
        <dbReference type="Proteomes" id="UP000252884"/>
    </source>
</evidence>
<organism evidence="5 6">
    <name type="scientific">Pseudorhodoferax soli</name>
    <dbReference type="NCBI Taxonomy" id="545864"/>
    <lineage>
        <taxon>Bacteria</taxon>
        <taxon>Pseudomonadati</taxon>
        <taxon>Pseudomonadota</taxon>
        <taxon>Betaproteobacteria</taxon>
        <taxon>Burkholderiales</taxon>
        <taxon>Comamonadaceae</taxon>
    </lineage>
</organism>
<reference evidence="5 6" key="1">
    <citation type="submission" date="2018-07" db="EMBL/GenBank/DDBJ databases">
        <title>Genomic Encyclopedia of Type Strains, Phase IV (KMG-IV): sequencing the most valuable type-strain genomes for metagenomic binning, comparative biology and taxonomic classification.</title>
        <authorList>
            <person name="Goeker M."/>
        </authorList>
    </citation>
    <scope>NUCLEOTIDE SEQUENCE [LARGE SCALE GENOMIC DNA]</scope>
    <source>
        <strain evidence="5 6">DSM 21634</strain>
    </source>
</reference>
<sequence length="242" mass="26579">MPGTRAAAHTPAEPATPLQRLVAEQRVALGGRFSTDDIVRVLHQAIVRGIFHPGQALRQDELAAEFQVSKIPLREALRTLQAQGFVELPLNRGALVQAPTLDQLKDAFELRLLVEPSLMRTAAPLLKRADLDEAERLVRAMDKAGTAWAFSELNVRFHDLLYGPAQRPLSKQILAMLQGHIQRMSFMQLSLAGFNRSSNEDHRVILVACREGDADAAARAVAAHVKGVRRIVLALVERQAGG</sequence>
<dbReference type="PANTHER" id="PTHR43537:SF41">
    <property type="entry name" value="TRANSCRIPTIONAL REGULATORY PROTEIN"/>
    <property type="match status" value="1"/>
</dbReference>
<keyword evidence="1" id="KW-0805">Transcription regulation</keyword>
<name>A0A368XK50_9BURK</name>
<dbReference type="InterPro" id="IPR011711">
    <property type="entry name" value="GntR_C"/>
</dbReference>
<evidence type="ECO:0000256" key="1">
    <source>
        <dbReference type="ARBA" id="ARBA00023015"/>
    </source>
</evidence>
<dbReference type="InterPro" id="IPR008920">
    <property type="entry name" value="TF_FadR/GntR_C"/>
</dbReference>
<dbReference type="OrthoDB" id="8631299at2"/>
<evidence type="ECO:0000259" key="4">
    <source>
        <dbReference type="PROSITE" id="PS50949"/>
    </source>
</evidence>
<dbReference type="SMART" id="SM00895">
    <property type="entry name" value="FCD"/>
    <property type="match status" value="1"/>
</dbReference>
<dbReference type="Gene3D" id="1.10.10.10">
    <property type="entry name" value="Winged helix-like DNA-binding domain superfamily/Winged helix DNA-binding domain"/>
    <property type="match status" value="1"/>
</dbReference>
<dbReference type="Proteomes" id="UP000252884">
    <property type="component" value="Unassembled WGS sequence"/>
</dbReference>
<evidence type="ECO:0000256" key="2">
    <source>
        <dbReference type="ARBA" id="ARBA00023125"/>
    </source>
</evidence>
<dbReference type="SMART" id="SM00345">
    <property type="entry name" value="HTH_GNTR"/>
    <property type="match status" value="1"/>
</dbReference>
<dbReference type="EMBL" id="QPJK01000010">
    <property type="protein sequence ID" value="RCW66857.1"/>
    <property type="molecule type" value="Genomic_DNA"/>
</dbReference>
<dbReference type="GO" id="GO:0003677">
    <property type="term" value="F:DNA binding"/>
    <property type="evidence" value="ECO:0007669"/>
    <property type="project" value="UniProtKB-KW"/>
</dbReference>
<dbReference type="PROSITE" id="PS50949">
    <property type="entry name" value="HTH_GNTR"/>
    <property type="match status" value="1"/>
</dbReference>
<keyword evidence="3" id="KW-0804">Transcription</keyword>
<evidence type="ECO:0000256" key="3">
    <source>
        <dbReference type="ARBA" id="ARBA00023163"/>
    </source>
</evidence>
<dbReference type="PANTHER" id="PTHR43537">
    <property type="entry name" value="TRANSCRIPTIONAL REGULATOR, GNTR FAMILY"/>
    <property type="match status" value="1"/>
</dbReference>